<accession>A0A078AYZ7</accession>
<sequence>MNIVAGGYSRDSDLTSYTTDMPILVFFDKAAGLLWASTIIPSPQYFTTFQQVQAVELLEGDKFSIVVLNTFSNPPSSTIAISMIDNQDGSIIANIIDNSGPHWGWSNNDNILIIDDNTFLIAFQGMEGGLALIKFSFSNPTLTCTLSRVYDYNGFQPVSMISDNLKHIYISGYTSSSMDWGLMDMNTLNFHTYITSNQGSNSRHIRRQAFVKDGDKHMIGCFESTTYGFIRISYDDLNPTNMTSFTSYQSSDSGYCAGLVAINKDRAIGLILRGSYVL</sequence>
<dbReference type="EMBL" id="CCKQ01014621">
    <property type="protein sequence ID" value="CDW86412.1"/>
    <property type="molecule type" value="Genomic_DNA"/>
</dbReference>
<keyword evidence="2" id="KW-1185">Reference proteome</keyword>
<evidence type="ECO:0000313" key="2">
    <source>
        <dbReference type="Proteomes" id="UP000039865"/>
    </source>
</evidence>
<reference evidence="1 2" key="1">
    <citation type="submission" date="2014-06" db="EMBL/GenBank/DDBJ databases">
        <authorList>
            <person name="Swart Estienne"/>
        </authorList>
    </citation>
    <scope>NUCLEOTIDE SEQUENCE [LARGE SCALE GENOMIC DNA]</scope>
    <source>
        <strain evidence="1 2">130c</strain>
    </source>
</reference>
<organism evidence="1 2">
    <name type="scientific">Stylonychia lemnae</name>
    <name type="common">Ciliate</name>
    <dbReference type="NCBI Taxonomy" id="5949"/>
    <lineage>
        <taxon>Eukaryota</taxon>
        <taxon>Sar</taxon>
        <taxon>Alveolata</taxon>
        <taxon>Ciliophora</taxon>
        <taxon>Intramacronucleata</taxon>
        <taxon>Spirotrichea</taxon>
        <taxon>Stichotrichia</taxon>
        <taxon>Sporadotrichida</taxon>
        <taxon>Oxytrichidae</taxon>
        <taxon>Stylonychinae</taxon>
        <taxon>Stylonychia</taxon>
    </lineage>
</organism>
<name>A0A078AYZ7_STYLE</name>
<proteinExistence type="predicted"/>
<dbReference type="InParanoid" id="A0A078AYZ7"/>
<dbReference type="Proteomes" id="UP000039865">
    <property type="component" value="Unassembled WGS sequence"/>
</dbReference>
<gene>
    <name evidence="1" type="primary">Contig17739.g18861</name>
    <name evidence="1" type="ORF">STYLEM_15506</name>
</gene>
<evidence type="ECO:0000313" key="1">
    <source>
        <dbReference type="EMBL" id="CDW86412.1"/>
    </source>
</evidence>
<protein>
    <submittedName>
        <fullName evidence="1">Uncharacterized protein</fullName>
    </submittedName>
</protein>
<dbReference type="AlphaFoldDB" id="A0A078AYZ7"/>